<gene>
    <name evidence="6" type="ORF">QTL97_09830</name>
</gene>
<sequence length="298" mass="34719">MDFRQLHYFSQIVKHGSFSKAAKQLFVSQPTISNVVKELESELGSKLFNRSTRKIELTDTGRLLYQYSENLSRSLLHFQEELNDIKSGVKGQIKMGVFTSVGTEILTEIMTEFYQLYPEINITFVEDSAANLKEFLFQGELDLVVVSLPTNEEFETIPFLKGDLRLLVHERHQLANKESIKWDELKEEKYIMFREEFSVYQMIMWEAKRLGFQPEIICTTSQWKFILELVSFNLGIAILPQSTLTIIMVKHKGINVLPLVDPEVTWEIGIGWKKDSYVSLPTQKWISFLKEKLFQKSQ</sequence>
<dbReference type="InterPro" id="IPR050950">
    <property type="entry name" value="HTH-type_LysR_regulators"/>
</dbReference>
<evidence type="ECO:0000313" key="6">
    <source>
        <dbReference type="EMBL" id="MDW0117235.1"/>
    </source>
</evidence>
<dbReference type="AlphaFoldDB" id="A0AAW9AB60"/>
<dbReference type="SUPFAM" id="SSF46785">
    <property type="entry name" value="Winged helix' DNA-binding domain"/>
    <property type="match status" value="1"/>
</dbReference>
<dbReference type="Pfam" id="PF03466">
    <property type="entry name" value="LysR_substrate"/>
    <property type="match status" value="1"/>
</dbReference>
<dbReference type="FunFam" id="1.10.10.10:FF:000001">
    <property type="entry name" value="LysR family transcriptional regulator"/>
    <property type="match status" value="1"/>
</dbReference>
<dbReference type="Gene3D" id="1.10.10.10">
    <property type="entry name" value="Winged helix-like DNA-binding domain superfamily/Winged helix DNA-binding domain"/>
    <property type="match status" value="1"/>
</dbReference>
<dbReference type="GO" id="GO:0005829">
    <property type="term" value="C:cytosol"/>
    <property type="evidence" value="ECO:0007669"/>
    <property type="project" value="TreeGrafter"/>
</dbReference>
<evidence type="ECO:0000256" key="2">
    <source>
        <dbReference type="ARBA" id="ARBA00023015"/>
    </source>
</evidence>
<dbReference type="EMBL" id="JAUBDJ010000005">
    <property type="protein sequence ID" value="MDW0117235.1"/>
    <property type="molecule type" value="Genomic_DNA"/>
</dbReference>
<name>A0AAW9AB60_9BACL</name>
<dbReference type="InterPro" id="IPR005119">
    <property type="entry name" value="LysR_subst-bd"/>
</dbReference>
<evidence type="ECO:0000256" key="3">
    <source>
        <dbReference type="ARBA" id="ARBA00023125"/>
    </source>
</evidence>
<keyword evidence="4" id="KW-0804">Transcription</keyword>
<organism evidence="6 7">
    <name type="scientific">Sporosarcina thermotolerans</name>
    <dbReference type="NCBI Taxonomy" id="633404"/>
    <lineage>
        <taxon>Bacteria</taxon>
        <taxon>Bacillati</taxon>
        <taxon>Bacillota</taxon>
        <taxon>Bacilli</taxon>
        <taxon>Bacillales</taxon>
        <taxon>Caryophanaceae</taxon>
        <taxon>Sporosarcina</taxon>
    </lineage>
</organism>
<dbReference type="Proteomes" id="UP001271648">
    <property type="component" value="Unassembled WGS sequence"/>
</dbReference>
<dbReference type="PANTHER" id="PTHR30419">
    <property type="entry name" value="HTH-TYPE TRANSCRIPTIONAL REGULATOR YBHD"/>
    <property type="match status" value="1"/>
</dbReference>
<dbReference type="Gene3D" id="3.40.190.290">
    <property type="match status" value="1"/>
</dbReference>
<keyword evidence="3" id="KW-0238">DNA-binding</keyword>
<comment type="caution">
    <text evidence="6">The sequence shown here is derived from an EMBL/GenBank/DDBJ whole genome shotgun (WGS) entry which is preliminary data.</text>
</comment>
<evidence type="ECO:0000256" key="1">
    <source>
        <dbReference type="ARBA" id="ARBA00009437"/>
    </source>
</evidence>
<dbReference type="PROSITE" id="PS50931">
    <property type="entry name" value="HTH_LYSR"/>
    <property type="match status" value="1"/>
</dbReference>
<dbReference type="PANTHER" id="PTHR30419:SF8">
    <property type="entry name" value="NITROGEN ASSIMILATION TRANSCRIPTIONAL ACTIVATOR-RELATED"/>
    <property type="match status" value="1"/>
</dbReference>
<dbReference type="InterPro" id="IPR036388">
    <property type="entry name" value="WH-like_DNA-bd_sf"/>
</dbReference>
<dbReference type="InterPro" id="IPR036390">
    <property type="entry name" value="WH_DNA-bd_sf"/>
</dbReference>
<reference evidence="6 7" key="1">
    <citation type="submission" date="2023-06" db="EMBL/GenBank/DDBJ databases">
        <title>Sporosarcina sp. nov., isolated from Korean traditional fermented seafood 'Jeotgal'.</title>
        <authorList>
            <person name="Yang A.I."/>
            <person name="Shin N.-R."/>
        </authorList>
    </citation>
    <scope>NUCLEOTIDE SEQUENCE [LARGE SCALE GENOMIC DNA]</scope>
    <source>
        <strain evidence="6 7">KCTC43456</strain>
    </source>
</reference>
<evidence type="ECO:0000313" key="7">
    <source>
        <dbReference type="Proteomes" id="UP001271648"/>
    </source>
</evidence>
<evidence type="ECO:0000259" key="5">
    <source>
        <dbReference type="PROSITE" id="PS50931"/>
    </source>
</evidence>
<dbReference type="PRINTS" id="PR00039">
    <property type="entry name" value="HTHLYSR"/>
</dbReference>
<dbReference type="GO" id="GO:0003677">
    <property type="term" value="F:DNA binding"/>
    <property type="evidence" value="ECO:0007669"/>
    <property type="project" value="UniProtKB-KW"/>
</dbReference>
<dbReference type="Pfam" id="PF00126">
    <property type="entry name" value="HTH_1"/>
    <property type="match status" value="1"/>
</dbReference>
<dbReference type="GO" id="GO:0003700">
    <property type="term" value="F:DNA-binding transcription factor activity"/>
    <property type="evidence" value="ECO:0007669"/>
    <property type="project" value="InterPro"/>
</dbReference>
<dbReference type="InterPro" id="IPR000847">
    <property type="entry name" value="LysR_HTH_N"/>
</dbReference>
<keyword evidence="7" id="KW-1185">Reference proteome</keyword>
<protein>
    <submittedName>
        <fullName evidence="6">LysR family transcriptional regulator</fullName>
    </submittedName>
</protein>
<keyword evidence="2" id="KW-0805">Transcription regulation</keyword>
<dbReference type="RefSeq" id="WP_317940715.1">
    <property type="nucleotide sequence ID" value="NZ_JAUBDJ010000005.1"/>
</dbReference>
<comment type="similarity">
    <text evidence="1">Belongs to the LysR transcriptional regulatory family.</text>
</comment>
<feature type="domain" description="HTH lysR-type" evidence="5">
    <location>
        <begin position="1"/>
        <end position="58"/>
    </location>
</feature>
<proteinExistence type="inferred from homology"/>
<dbReference type="SUPFAM" id="SSF53850">
    <property type="entry name" value="Periplasmic binding protein-like II"/>
    <property type="match status" value="1"/>
</dbReference>
<evidence type="ECO:0000256" key="4">
    <source>
        <dbReference type="ARBA" id="ARBA00023163"/>
    </source>
</evidence>
<accession>A0AAW9AB60</accession>